<gene>
    <name evidence="10" type="ORF">AAFH49_19570</name>
</gene>
<dbReference type="PANTHER" id="PTHR42718:SF9">
    <property type="entry name" value="MAJOR FACILITATOR SUPERFAMILY MULTIDRUG TRANSPORTER MFSC"/>
    <property type="match status" value="1"/>
</dbReference>
<dbReference type="InterPro" id="IPR020846">
    <property type="entry name" value="MFS_dom"/>
</dbReference>
<feature type="transmembrane region" description="Helical" evidence="8">
    <location>
        <begin position="161"/>
        <end position="184"/>
    </location>
</feature>
<evidence type="ECO:0000256" key="8">
    <source>
        <dbReference type="SAM" id="Phobius"/>
    </source>
</evidence>
<feature type="transmembrane region" description="Helical" evidence="8">
    <location>
        <begin position="132"/>
        <end position="155"/>
    </location>
</feature>
<evidence type="ECO:0000313" key="10">
    <source>
        <dbReference type="EMBL" id="MEL5996423.1"/>
    </source>
</evidence>
<feature type="domain" description="Major facilitator superfamily (MFS) profile" evidence="9">
    <location>
        <begin position="9"/>
        <end position="508"/>
    </location>
</feature>
<feature type="transmembrane region" description="Helical" evidence="8">
    <location>
        <begin position="328"/>
        <end position="348"/>
    </location>
</feature>
<keyword evidence="6 8" id="KW-1133">Transmembrane helix</keyword>
<comment type="caution">
    <text evidence="10">The sequence shown here is derived from an EMBL/GenBank/DDBJ whole genome shotgun (WGS) entry which is preliminary data.</text>
</comment>
<feature type="transmembrane region" description="Helical" evidence="8">
    <location>
        <begin position="360"/>
        <end position="383"/>
    </location>
</feature>
<evidence type="ECO:0000256" key="2">
    <source>
        <dbReference type="ARBA" id="ARBA00008537"/>
    </source>
</evidence>
<keyword evidence="4" id="KW-1003">Cell membrane</keyword>
<sequence>MSTLRLFLLCATVISAAVMELIDTSIVNVALSHMGGNLGATLADTSWVITSYAIANIIVIPISSFLAARLGRRRYFIGSIILFTVASALCGTAGNIWTLVAFRFIQGLGGGALLSTSQVIVFEAFPVAKRGIASALFGIGVFTGPTIGPTLGGYILDVTSWNWIFLVNVPIGILVTILSIWLVAEPAPTASRESLRMDWIGLLLLVVGIGALQVVLERGQEEDWFQTTYIAQLSVVAAVGLVGFIWWELTTEFPIVNLRVLKSKTLAVAAVLTFVTGMGLFTSVYLTPVFAQRLLHFPVLDTGLLSVPGAIIAIFALILTARALQSGVPIPVVIALGFLLFFGFSWRMSLLSGLAGKGDFYLPLIMRSVSIALLTVPLTALAVSGLAPQDIAQGAALNNMMRQLGGSFGIALVNTFLATQFAVHRQALVTHLTAGDLNVSERLAATTNLVASRMGTAPVEAVQRAYQLLDSRVNLQAGIQSYNDAFLLVGGCFLIAMPLLLLVLRRRPGAAPVVVSLSDH</sequence>
<evidence type="ECO:0000256" key="6">
    <source>
        <dbReference type="ARBA" id="ARBA00022989"/>
    </source>
</evidence>
<evidence type="ECO:0000256" key="7">
    <source>
        <dbReference type="ARBA" id="ARBA00023136"/>
    </source>
</evidence>
<dbReference type="InterPro" id="IPR004638">
    <property type="entry name" value="EmrB-like"/>
</dbReference>
<dbReference type="PROSITE" id="PS00217">
    <property type="entry name" value="SUGAR_TRANSPORT_2"/>
    <property type="match status" value="1"/>
</dbReference>
<protein>
    <submittedName>
        <fullName evidence="10">DHA2 family efflux MFS transporter permease subunit</fullName>
    </submittedName>
</protein>
<keyword evidence="5 8" id="KW-0812">Transmembrane</keyword>
<evidence type="ECO:0000259" key="9">
    <source>
        <dbReference type="PROSITE" id="PS50850"/>
    </source>
</evidence>
<feature type="transmembrane region" description="Helical" evidence="8">
    <location>
        <begin position="303"/>
        <end position="321"/>
    </location>
</feature>
<evidence type="ECO:0000256" key="3">
    <source>
        <dbReference type="ARBA" id="ARBA00022448"/>
    </source>
</evidence>
<dbReference type="Gene3D" id="1.20.1250.20">
    <property type="entry name" value="MFS general substrate transporter like domains"/>
    <property type="match status" value="1"/>
</dbReference>
<feature type="transmembrane region" description="Helical" evidence="8">
    <location>
        <begin position="196"/>
        <end position="216"/>
    </location>
</feature>
<accession>A0ABU9M470</accession>
<feature type="transmembrane region" description="Helical" evidence="8">
    <location>
        <begin position="228"/>
        <end position="247"/>
    </location>
</feature>
<comment type="subcellular location">
    <subcellularLocation>
        <location evidence="1">Cell membrane</location>
        <topology evidence="1">Multi-pass membrane protein</topology>
    </subcellularLocation>
</comment>
<keyword evidence="11" id="KW-1185">Reference proteome</keyword>
<dbReference type="RefSeq" id="WP_342300837.1">
    <property type="nucleotide sequence ID" value="NZ_JBCEVZ010000072.1"/>
</dbReference>
<dbReference type="CDD" id="cd17503">
    <property type="entry name" value="MFS_LmrB_MDR_like"/>
    <property type="match status" value="1"/>
</dbReference>
<feature type="transmembrane region" description="Helical" evidence="8">
    <location>
        <begin position="268"/>
        <end position="291"/>
    </location>
</feature>
<evidence type="ECO:0000256" key="4">
    <source>
        <dbReference type="ARBA" id="ARBA00022475"/>
    </source>
</evidence>
<evidence type="ECO:0000313" key="11">
    <source>
        <dbReference type="Proteomes" id="UP001479606"/>
    </source>
</evidence>
<dbReference type="NCBIfam" id="TIGR00711">
    <property type="entry name" value="efflux_EmrB"/>
    <property type="match status" value="1"/>
</dbReference>
<dbReference type="PROSITE" id="PS50850">
    <property type="entry name" value="MFS"/>
    <property type="match status" value="1"/>
</dbReference>
<keyword evidence="3" id="KW-0813">Transport</keyword>
<organism evidence="10 11">
    <name type="scientific">Hymenobacter segetis</name>
    <dbReference type="NCBI Taxonomy" id="2025509"/>
    <lineage>
        <taxon>Bacteria</taxon>
        <taxon>Pseudomonadati</taxon>
        <taxon>Bacteroidota</taxon>
        <taxon>Cytophagia</taxon>
        <taxon>Cytophagales</taxon>
        <taxon>Hymenobacteraceae</taxon>
        <taxon>Hymenobacter</taxon>
    </lineage>
</organism>
<dbReference type="InterPro" id="IPR036259">
    <property type="entry name" value="MFS_trans_sf"/>
</dbReference>
<dbReference type="SUPFAM" id="SSF103473">
    <property type="entry name" value="MFS general substrate transporter"/>
    <property type="match status" value="1"/>
</dbReference>
<feature type="transmembrane region" description="Helical" evidence="8">
    <location>
        <begin position="48"/>
        <end position="68"/>
    </location>
</feature>
<feature type="transmembrane region" description="Helical" evidence="8">
    <location>
        <begin position="75"/>
        <end position="98"/>
    </location>
</feature>
<dbReference type="InterPro" id="IPR011701">
    <property type="entry name" value="MFS"/>
</dbReference>
<dbReference type="EMBL" id="JBCEVZ010000072">
    <property type="protein sequence ID" value="MEL5996423.1"/>
    <property type="molecule type" value="Genomic_DNA"/>
</dbReference>
<dbReference type="PANTHER" id="PTHR42718">
    <property type="entry name" value="MAJOR FACILITATOR SUPERFAMILY MULTIDRUG TRANSPORTER MFSC"/>
    <property type="match status" value="1"/>
</dbReference>
<proteinExistence type="inferred from homology"/>
<feature type="transmembrane region" description="Helical" evidence="8">
    <location>
        <begin position="104"/>
        <end position="125"/>
    </location>
</feature>
<reference evidence="10 11" key="1">
    <citation type="journal article" date="2018" name="Arch. Microbiol.">
        <title>Hymenobacter segetis sp. nov., isolated from soil.</title>
        <authorList>
            <person name="Ten L.N."/>
            <person name="Lim S.J."/>
            <person name="Kim B.O."/>
            <person name="Kang I.K."/>
            <person name="Jung H.Y."/>
        </authorList>
    </citation>
    <scope>NUCLEOTIDE SEQUENCE [LARGE SCALE GENOMIC DNA]</scope>
    <source>
        <strain evidence="10 11">S7-3-11</strain>
    </source>
</reference>
<dbReference type="PRINTS" id="PR01036">
    <property type="entry name" value="TCRTETB"/>
</dbReference>
<name>A0ABU9M470_9BACT</name>
<evidence type="ECO:0000256" key="5">
    <source>
        <dbReference type="ARBA" id="ARBA00022692"/>
    </source>
</evidence>
<keyword evidence="7 8" id="KW-0472">Membrane</keyword>
<dbReference type="InterPro" id="IPR005829">
    <property type="entry name" value="Sugar_transporter_CS"/>
</dbReference>
<feature type="transmembrane region" description="Helical" evidence="8">
    <location>
        <begin position="485"/>
        <end position="504"/>
    </location>
</feature>
<dbReference type="Pfam" id="PF07690">
    <property type="entry name" value="MFS_1"/>
    <property type="match status" value="1"/>
</dbReference>
<dbReference type="Proteomes" id="UP001479606">
    <property type="component" value="Unassembled WGS sequence"/>
</dbReference>
<comment type="similarity">
    <text evidence="2">Belongs to the major facilitator superfamily. EmrB family.</text>
</comment>
<evidence type="ECO:0000256" key="1">
    <source>
        <dbReference type="ARBA" id="ARBA00004651"/>
    </source>
</evidence>
<feature type="transmembrane region" description="Helical" evidence="8">
    <location>
        <begin position="404"/>
        <end position="423"/>
    </location>
</feature>